<dbReference type="HAMAP" id="MF_00473">
    <property type="entry name" value="G6P_isomerase"/>
    <property type="match status" value="1"/>
</dbReference>
<dbReference type="InterPro" id="IPR023096">
    <property type="entry name" value="G6P_Isomerase_C"/>
</dbReference>
<keyword evidence="3 7" id="KW-0312">Gluconeogenesis</keyword>
<comment type="subcellular location">
    <subcellularLocation>
        <location evidence="7">Cytoplasm</location>
    </subcellularLocation>
</comment>
<keyword evidence="5 7" id="KW-0413">Isomerase</keyword>
<evidence type="ECO:0000256" key="7">
    <source>
        <dbReference type="HAMAP-Rule" id="MF_00473"/>
    </source>
</evidence>
<dbReference type="Pfam" id="PF00342">
    <property type="entry name" value="PGI"/>
    <property type="match status" value="1"/>
</dbReference>
<dbReference type="GO" id="GO:0004347">
    <property type="term" value="F:glucose-6-phosphate isomerase activity"/>
    <property type="evidence" value="ECO:0007669"/>
    <property type="project" value="UniProtKB-EC"/>
</dbReference>
<dbReference type="InterPro" id="IPR018189">
    <property type="entry name" value="Phosphoglucose_isomerase_CS"/>
</dbReference>
<feature type="active site" evidence="7">
    <location>
        <position position="497"/>
    </location>
</feature>
<dbReference type="EC" id="5.3.1.9" evidence="7"/>
<dbReference type="PRINTS" id="PR00662">
    <property type="entry name" value="G6PISOMERASE"/>
</dbReference>
<dbReference type="PROSITE" id="PS00174">
    <property type="entry name" value="P_GLUCOSE_ISOMERASE_2"/>
    <property type="match status" value="1"/>
</dbReference>
<evidence type="ECO:0000256" key="2">
    <source>
        <dbReference type="ARBA" id="ARBA00006604"/>
    </source>
</evidence>
<dbReference type="PANTHER" id="PTHR11469">
    <property type="entry name" value="GLUCOSE-6-PHOSPHATE ISOMERASE"/>
    <property type="match status" value="1"/>
</dbReference>
<evidence type="ECO:0000256" key="3">
    <source>
        <dbReference type="ARBA" id="ARBA00022432"/>
    </source>
</evidence>
<comment type="pathway">
    <text evidence="1 7 8">Carbohydrate degradation; glycolysis; D-glyceraldehyde 3-phosphate and glycerone phosphate from D-glucose: step 2/4.</text>
</comment>
<dbReference type="Gene3D" id="3.40.50.10490">
    <property type="entry name" value="Glucose-6-phosphate isomerase like protein, domain 1"/>
    <property type="match status" value="2"/>
</dbReference>
<evidence type="ECO:0000256" key="6">
    <source>
        <dbReference type="ARBA" id="ARBA00029321"/>
    </source>
</evidence>
<evidence type="ECO:0000313" key="9">
    <source>
        <dbReference type="EMBL" id="MDM5147439.1"/>
    </source>
</evidence>
<evidence type="ECO:0000256" key="5">
    <source>
        <dbReference type="ARBA" id="ARBA00023235"/>
    </source>
</evidence>
<comment type="similarity">
    <text evidence="2 7 8">Belongs to the GPI family.</text>
</comment>
<reference evidence="9" key="1">
    <citation type="submission" date="2022-08" db="EMBL/GenBank/DDBJ databases">
        <authorList>
            <person name="Dzunkova M."/>
            <person name="La Clair J."/>
            <person name="Tyml T."/>
            <person name="Doud D."/>
            <person name="Schulz F."/>
            <person name="Piquer S."/>
            <person name="Porcel Sanchis D."/>
            <person name="Osborn A."/>
            <person name="Robinson D."/>
            <person name="Louie K.B."/>
            <person name="Bowen B.P."/>
            <person name="Bowers R."/>
            <person name="Lee J."/>
            <person name="Arnau Llombart V."/>
            <person name="Diaz Villanueva W."/>
            <person name="Gosliner T."/>
            <person name="Northen T."/>
            <person name="Cheng J.-F."/>
            <person name="Burkart M.D."/>
            <person name="Woyke T."/>
        </authorList>
    </citation>
    <scope>NUCLEOTIDE SEQUENCE</scope>
    <source>
        <strain evidence="9">Df01</strain>
    </source>
</reference>
<keyword evidence="10" id="KW-1185">Reference proteome</keyword>
<dbReference type="PROSITE" id="PS51463">
    <property type="entry name" value="P_GLUCOSE_ISOMERASE_3"/>
    <property type="match status" value="1"/>
</dbReference>
<comment type="function">
    <text evidence="7">Catalyzes the reversible isomerization of glucose-6-phosphate to fructose-6-phosphate.</text>
</comment>
<evidence type="ECO:0000256" key="4">
    <source>
        <dbReference type="ARBA" id="ARBA00023152"/>
    </source>
</evidence>
<feature type="active site" description="Proton donor" evidence="7">
    <location>
        <position position="355"/>
    </location>
</feature>
<dbReference type="InterPro" id="IPR001672">
    <property type="entry name" value="G6P_Isomerase"/>
</dbReference>
<dbReference type="CDD" id="cd05016">
    <property type="entry name" value="SIS_PGI_2"/>
    <property type="match status" value="1"/>
</dbReference>
<dbReference type="CDD" id="cd05015">
    <property type="entry name" value="SIS_PGI_1"/>
    <property type="match status" value="1"/>
</dbReference>
<dbReference type="InterPro" id="IPR046348">
    <property type="entry name" value="SIS_dom_sf"/>
</dbReference>
<organism evidence="9 10">
    <name type="scientific">Candidatus Doriopsillibacter californiensis</name>
    <dbReference type="NCBI Taxonomy" id="2970740"/>
    <lineage>
        <taxon>Bacteria</taxon>
        <taxon>Pseudomonadati</taxon>
        <taxon>Pseudomonadota</taxon>
        <taxon>Gammaproteobacteria</taxon>
        <taxon>Candidatus Tethybacterales</taxon>
        <taxon>Candidatus Persebacteraceae</taxon>
        <taxon>Candidatus Doriopsillibacter</taxon>
    </lineage>
</organism>
<dbReference type="InterPro" id="IPR035476">
    <property type="entry name" value="SIS_PGI_1"/>
</dbReference>
<dbReference type="SUPFAM" id="SSF53697">
    <property type="entry name" value="SIS domain"/>
    <property type="match status" value="1"/>
</dbReference>
<dbReference type="InterPro" id="IPR035482">
    <property type="entry name" value="SIS_PGI_2"/>
</dbReference>
<proteinExistence type="inferred from homology"/>
<dbReference type="NCBIfam" id="NF001211">
    <property type="entry name" value="PRK00179.1"/>
    <property type="match status" value="1"/>
</dbReference>
<dbReference type="Gene3D" id="1.10.1390.10">
    <property type="match status" value="1"/>
</dbReference>
<evidence type="ECO:0000256" key="1">
    <source>
        <dbReference type="ARBA" id="ARBA00004926"/>
    </source>
</evidence>
<dbReference type="PANTHER" id="PTHR11469:SF1">
    <property type="entry name" value="GLUCOSE-6-PHOSPHATE ISOMERASE"/>
    <property type="match status" value="1"/>
</dbReference>
<comment type="caution">
    <text evidence="9">The sequence shown here is derived from an EMBL/GenBank/DDBJ whole genome shotgun (WGS) entry which is preliminary data.</text>
</comment>
<keyword evidence="4 7" id="KW-0324">Glycolysis</keyword>
<feature type="active site" evidence="7">
    <location>
        <position position="386"/>
    </location>
</feature>
<reference evidence="9" key="2">
    <citation type="journal article" date="2023" name="Microbiome">
        <title>Synthase-selected sorting approach identifies a beta-lactone synthase in a nudibranch symbiotic bacterium.</title>
        <authorList>
            <person name="Dzunkova M."/>
            <person name="La Clair J.J."/>
            <person name="Tyml T."/>
            <person name="Doud D."/>
            <person name="Schulz F."/>
            <person name="Piquer-Esteban S."/>
            <person name="Porcel Sanchis D."/>
            <person name="Osborn A."/>
            <person name="Robinson D."/>
            <person name="Louie K.B."/>
            <person name="Bowen B.P."/>
            <person name="Bowers R.M."/>
            <person name="Lee J."/>
            <person name="Arnau V."/>
            <person name="Diaz-Villanueva W."/>
            <person name="Stepanauskas R."/>
            <person name="Gosliner T."/>
            <person name="Date S.V."/>
            <person name="Northen T.R."/>
            <person name="Cheng J.F."/>
            <person name="Burkart M.D."/>
            <person name="Woyke T."/>
        </authorList>
    </citation>
    <scope>NUCLEOTIDE SEQUENCE</scope>
    <source>
        <strain evidence="9">Df01</strain>
    </source>
</reference>
<keyword evidence="7" id="KW-0963">Cytoplasm</keyword>
<evidence type="ECO:0000256" key="8">
    <source>
        <dbReference type="RuleBase" id="RU000612"/>
    </source>
</evidence>
<name>A0ABT7QL54_9GAMM</name>
<accession>A0ABT7QL54</accession>
<dbReference type="EMBL" id="JANQAO010000002">
    <property type="protein sequence ID" value="MDM5147439.1"/>
    <property type="molecule type" value="Genomic_DNA"/>
</dbReference>
<comment type="pathway">
    <text evidence="7">Carbohydrate biosynthesis; gluconeogenesis.</text>
</comment>
<evidence type="ECO:0000313" key="10">
    <source>
        <dbReference type="Proteomes" id="UP001168167"/>
    </source>
</evidence>
<sequence>MFTTSGIEQTHAWKELQAHQRTLIGTHTLRQLFAEDSARFDNFSLQLDDLLMDFSKVCLTAKTVSLLIQLAQAAGVEARRDALFSGDAVNDSEDRPALHTALRSQSKSSLIVGSIDIMTAIRQSQARLIDFAKRIRHGNLTATNEQPFTDVVSIGIGGSDLGPRLVATALRSYHDGPRLHFVSNIDGTHFADIVATLDPCRTLFIVSSKSFSTTETLANAEMAKNWLAHAVGDNDVWRHFAAATAAPEKAAAFGVARECIFELWGWVGGRYSLWSAIGLPLLIAVGTKHFFDLLSGAHCMDKHFCAAPVSKNLPLMLGLVGVWHRNFFRYPTRAVLPYSHRLRHLPAYLQQLDMESNGKQAGAGGRTAVRHTGPVVWGATGSNAQHAFFQLLHQGTDVVPCEFVAVARSHDSALDANHRVLLANCLAQSEALLHGTSGDIEPHRRCVGGRPSITLLFEKITPFTLGRLLALYEHRTFVESVIWGVNAFDQWGVELGKSLIGELLTVMDDEGIAGKDSSTRGQAAHLRRLR</sequence>
<comment type="catalytic activity">
    <reaction evidence="6 7 8">
        <text>alpha-D-glucose 6-phosphate = beta-D-fructose 6-phosphate</text>
        <dbReference type="Rhea" id="RHEA:11816"/>
        <dbReference type="ChEBI" id="CHEBI:57634"/>
        <dbReference type="ChEBI" id="CHEBI:58225"/>
        <dbReference type="EC" id="5.3.1.9"/>
    </reaction>
</comment>
<dbReference type="Proteomes" id="UP001168167">
    <property type="component" value="Unassembled WGS sequence"/>
</dbReference>
<gene>
    <name evidence="7 9" type="primary">pgi</name>
    <name evidence="9" type="ORF">NQX30_03520</name>
</gene>
<protein>
    <recommendedName>
        <fullName evidence="7">Glucose-6-phosphate isomerase</fullName>
        <shortName evidence="7">GPI</shortName>
        <ecNumber evidence="7">5.3.1.9</ecNumber>
    </recommendedName>
    <alternativeName>
        <fullName evidence="7">Phosphoglucose isomerase</fullName>
        <shortName evidence="7">PGI</shortName>
    </alternativeName>
    <alternativeName>
        <fullName evidence="7">Phosphohexose isomerase</fullName>
        <shortName evidence="7">PHI</shortName>
    </alternativeName>
</protein>